<evidence type="ECO:0000313" key="3">
    <source>
        <dbReference type="Proteomes" id="UP001195769"/>
    </source>
</evidence>
<dbReference type="RefSeq" id="XP_041220628.1">
    <property type="nucleotide sequence ID" value="XM_041362855.1"/>
</dbReference>
<protein>
    <submittedName>
        <fullName evidence="2">Uncharacterized protein</fullName>
    </submittedName>
</protein>
<sequence>MYSLTVLILYFSCVFGTMGVARVVRRNLVYGQTMNMGVRTARLIRNEAWALHNLLEALKRTRRHASSNFQCTFDLTLAVS</sequence>
<comment type="caution">
    <text evidence="2">The sequence shown here is derived from an EMBL/GenBank/DDBJ whole genome shotgun (WGS) entry which is preliminary data.</text>
</comment>
<feature type="transmembrane region" description="Helical" evidence="1">
    <location>
        <begin position="6"/>
        <end position="24"/>
    </location>
</feature>
<reference evidence="2" key="1">
    <citation type="journal article" date="2020" name="New Phytol.">
        <title>Comparative genomics reveals dynamic genome evolution in host specialist ectomycorrhizal fungi.</title>
        <authorList>
            <person name="Lofgren L.A."/>
            <person name="Nguyen N.H."/>
            <person name="Vilgalys R."/>
            <person name="Ruytinx J."/>
            <person name="Liao H.L."/>
            <person name="Branco S."/>
            <person name="Kuo A."/>
            <person name="LaButti K."/>
            <person name="Lipzen A."/>
            <person name="Andreopoulos W."/>
            <person name="Pangilinan J."/>
            <person name="Riley R."/>
            <person name="Hundley H."/>
            <person name="Na H."/>
            <person name="Barry K."/>
            <person name="Grigoriev I.V."/>
            <person name="Stajich J.E."/>
            <person name="Kennedy P.G."/>
        </authorList>
    </citation>
    <scope>NUCLEOTIDE SEQUENCE</scope>
    <source>
        <strain evidence="2">FC203</strain>
    </source>
</reference>
<keyword evidence="1" id="KW-0472">Membrane</keyword>
<dbReference type="Proteomes" id="UP001195769">
    <property type="component" value="Unassembled WGS sequence"/>
</dbReference>
<keyword evidence="1" id="KW-1133">Transmembrane helix</keyword>
<gene>
    <name evidence="2" type="ORF">F5891DRAFT_1060040</name>
</gene>
<organism evidence="2 3">
    <name type="scientific">Suillus fuscotomentosus</name>
    <dbReference type="NCBI Taxonomy" id="1912939"/>
    <lineage>
        <taxon>Eukaryota</taxon>
        <taxon>Fungi</taxon>
        <taxon>Dikarya</taxon>
        <taxon>Basidiomycota</taxon>
        <taxon>Agaricomycotina</taxon>
        <taxon>Agaricomycetes</taxon>
        <taxon>Agaricomycetidae</taxon>
        <taxon>Boletales</taxon>
        <taxon>Suillineae</taxon>
        <taxon>Suillaceae</taxon>
        <taxon>Suillus</taxon>
    </lineage>
</organism>
<keyword evidence="1" id="KW-0812">Transmembrane</keyword>
<keyword evidence="3" id="KW-1185">Reference proteome</keyword>
<evidence type="ECO:0000256" key="1">
    <source>
        <dbReference type="SAM" id="Phobius"/>
    </source>
</evidence>
<dbReference type="EMBL" id="JABBWK010000071">
    <property type="protein sequence ID" value="KAG1895052.1"/>
    <property type="molecule type" value="Genomic_DNA"/>
</dbReference>
<accession>A0AAD4DWR6</accession>
<dbReference type="GeneID" id="64657153"/>
<name>A0AAD4DWR6_9AGAM</name>
<dbReference type="AlphaFoldDB" id="A0AAD4DWR6"/>
<proteinExistence type="predicted"/>
<evidence type="ECO:0000313" key="2">
    <source>
        <dbReference type="EMBL" id="KAG1895052.1"/>
    </source>
</evidence>